<sequence>MVRRIEDSRTYIIYQYLTVFVTLKNSPKQLQQYPQKCKSDTFLTTVLNSC</sequence>
<proteinExistence type="predicted"/>
<dbReference type="EMBL" id="OU912926">
    <property type="protein sequence ID" value="CAG9932402.1"/>
    <property type="molecule type" value="Genomic_DNA"/>
</dbReference>
<accession>A0ABN8ALA3</accession>
<evidence type="ECO:0000313" key="1">
    <source>
        <dbReference type="EMBL" id="CAG9932402.1"/>
    </source>
</evidence>
<keyword evidence="2" id="KW-1185">Reference proteome</keyword>
<name>A0ABN8ALA3_9PROT</name>
<evidence type="ECO:0000313" key="2">
    <source>
        <dbReference type="Proteomes" id="UP000839052"/>
    </source>
</evidence>
<organism evidence="1 2">
    <name type="scientific">Candidatus Nitrotoga arctica</name>
    <dbReference type="NCBI Taxonomy" id="453162"/>
    <lineage>
        <taxon>Bacteria</taxon>
        <taxon>Pseudomonadati</taxon>
        <taxon>Pseudomonadota</taxon>
        <taxon>Betaproteobacteria</taxon>
        <taxon>Nitrosomonadales</taxon>
        <taxon>Gallionellaceae</taxon>
        <taxon>Candidatus Nitrotoga</taxon>
    </lineage>
</organism>
<gene>
    <name evidence="1" type="ORF">NTG6680_1149</name>
</gene>
<reference evidence="1 2" key="1">
    <citation type="submission" date="2021-10" db="EMBL/GenBank/DDBJ databases">
        <authorList>
            <person name="Koch H."/>
        </authorList>
    </citation>
    <scope>NUCLEOTIDE SEQUENCE [LARGE SCALE GENOMIC DNA]</scope>
    <source>
        <strain evidence="1">6680</strain>
    </source>
</reference>
<protein>
    <submittedName>
        <fullName evidence="1">Uncharacterized protein</fullName>
    </submittedName>
</protein>
<dbReference type="Proteomes" id="UP000839052">
    <property type="component" value="Chromosome"/>
</dbReference>